<proteinExistence type="predicted"/>
<evidence type="ECO:0000313" key="1">
    <source>
        <dbReference type="EMBL" id="MDE5412866.1"/>
    </source>
</evidence>
<accession>A0ABT5VBN8</accession>
<dbReference type="Proteomes" id="UP001148125">
    <property type="component" value="Unassembled WGS sequence"/>
</dbReference>
<keyword evidence="2" id="KW-1185">Reference proteome</keyword>
<protein>
    <submittedName>
        <fullName evidence="1">Sporulation inhibitor of replication protein SirA</fullName>
    </submittedName>
</protein>
<evidence type="ECO:0000313" key="2">
    <source>
        <dbReference type="Proteomes" id="UP001148125"/>
    </source>
</evidence>
<name>A0ABT5VBN8_9BACI</name>
<dbReference type="Gene3D" id="3.30.310.250">
    <property type="entry name" value="Sporulation inhibitor of replication protein SirA"/>
    <property type="match status" value="1"/>
</dbReference>
<sequence>MMRKYDIYLINEEVAQHYFGQESKLFHLFLDETRALEDTKDIIKKQIEYISSPISVIELQQRLLQSFKHRTDYFFFDHAHRIHLTEPYSKAQLFIFPNYIHMVSDGSFEAETMFFEVMRKISPSFFALDVSTYRYGWLNPIKQVKLV</sequence>
<gene>
    <name evidence="1" type="primary">sirA</name>
    <name evidence="1" type="ORF">N7Z68_05675</name>
</gene>
<organism evidence="1 2">
    <name type="scientific">Alkalihalobacterium chitinilyticum</name>
    <dbReference type="NCBI Taxonomy" id="2980103"/>
    <lineage>
        <taxon>Bacteria</taxon>
        <taxon>Bacillati</taxon>
        <taxon>Bacillota</taxon>
        <taxon>Bacilli</taxon>
        <taxon>Bacillales</taxon>
        <taxon>Bacillaceae</taxon>
        <taxon>Alkalihalobacterium</taxon>
    </lineage>
</organism>
<dbReference type="InterPro" id="IPR038449">
    <property type="entry name" value="SirA_sf"/>
</dbReference>
<dbReference type="RefSeq" id="WP_275117497.1">
    <property type="nucleotide sequence ID" value="NZ_JAOTPO010000003.1"/>
</dbReference>
<dbReference type="EMBL" id="JAOTPO010000003">
    <property type="protein sequence ID" value="MDE5412866.1"/>
    <property type="molecule type" value="Genomic_DNA"/>
</dbReference>
<reference evidence="1" key="1">
    <citation type="submission" date="2024-05" db="EMBL/GenBank/DDBJ databases">
        <title>Alkalihalobacillus sp. strain MEB203 novel alkaliphilic bacterium from Lonar Lake, India.</title>
        <authorList>
            <person name="Joshi A."/>
            <person name="Thite S."/>
            <person name="Mengade P."/>
        </authorList>
    </citation>
    <scope>NUCLEOTIDE SEQUENCE</scope>
    <source>
        <strain evidence="1">MEB 203</strain>
    </source>
</reference>
<comment type="caution">
    <text evidence="1">The sequence shown here is derived from an EMBL/GenBank/DDBJ whole genome shotgun (WGS) entry which is preliminary data.</text>
</comment>
<dbReference type="InterPro" id="IPR019683">
    <property type="entry name" value="SirA"/>
</dbReference>
<dbReference type="Pfam" id="PF10747">
    <property type="entry name" value="SirA"/>
    <property type="match status" value="1"/>
</dbReference>